<proteinExistence type="predicted"/>
<dbReference type="Pfam" id="PF06629">
    <property type="entry name" value="MipA"/>
    <property type="match status" value="1"/>
</dbReference>
<sequence>MHKISLVFFSAIFSLQVCSQEDIHLESDLRPVWEVGAFAAVFNTPEYPAADQNKTNVIASPYVVYRGEVLRIGDGAIARAVAVDKSWYELDLSLAASFGANSEDNLARENMPDLDFMFEVGPQLKMRIAEFEFAAHGRSELFLNLQARAAFSTDFSGLEHRGYVFQPQLAYRQRGWLSEKTALSIRISPSWATEDLQDYFYQVDNNFVSPQRAYFDAKSGYMGTNIGMSVSFDATRDIRMFVGGSMSIHSGAANIDSPLFKDKSTYSLGVGMVWRLWQSEQKVSGR</sequence>
<gene>
    <name evidence="1" type="ORF">L0668_05590</name>
</gene>
<dbReference type="Proteomes" id="UP001521137">
    <property type="component" value="Unassembled WGS sequence"/>
</dbReference>
<evidence type="ECO:0000313" key="2">
    <source>
        <dbReference type="Proteomes" id="UP001521137"/>
    </source>
</evidence>
<evidence type="ECO:0000313" key="1">
    <source>
        <dbReference type="EMBL" id="MCF2947572.1"/>
    </source>
</evidence>
<name>A0ABS9D6C5_9ALTE</name>
<protein>
    <submittedName>
        <fullName evidence="1">MipA/OmpV family protein</fullName>
    </submittedName>
</protein>
<accession>A0ABS9D6C5</accession>
<dbReference type="RefSeq" id="WP_235311093.1">
    <property type="nucleotide sequence ID" value="NZ_JAKGAS010000002.1"/>
</dbReference>
<organism evidence="1 2">
    <name type="scientific">Paraglaciecola algarum</name>
    <dbReference type="NCBI Taxonomy" id="3050085"/>
    <lineage>
        <taxon>Bacteria</taxon>
        <taxon>Pseudomonadati</taxon>
        <taxon>Pseudomonadota</taxon>
        <taxon>Gammaproteobacteria</taxon>
        <taxon>Alteromonadales</taxon>
        <taxon>Alteromonadaceae</taxon>
        <taxon>Paraglaciecola</taxon>
    </lineage>
</organism>
<dbReference type="EMBL" id="JAKGAS010000002">
    <property type="protein sequence ID" value="MCF2947572.1"/>
    <property type="molecule type" value="Genomic_DNA"/>
</dbReference>
<keyword evidence="2" id="KW-1185">Reference proteome</keyword>
<dbReference type="InterPro" id="IPR010583">
    <property type="entry name" value="MipA"/>
</dbReference>
<comment type="caution">
    <text evidence="1">The sequence shown here is derived from an EMBL/GenBank/DDBJ whole genome shotgun (WGS) entry which is preliminary data.</text>
</comment>
<reference evidence="1 2" key="1">
    <citation type="submission" date="2022-01" db="EMBL/GenBank/DDBJ databases">
        <title>Paraglaciecola sp. G1-23.</title>
        <authorList>
            <person name="Jin M.S."/>
            <person name="Han D.M."/>
            <person name="Kim H.M."/>
            <person name="Jeon C.O."/>
        </authorList>
    </citation>
    <scope>NUCLEOTIDE SEQUENCE [LARGE SCALE GENOMIC DNA]</scope>
    <source>
        <strain evidence="1 2">G1-23</strain>
    </source>
</reference>